<proteinExistence type="predicted"/>
<evidence type="ECO:0000256" key="1">
    <source>
        <dbReference type="SAM" id="MobiDB-lite"/>
    </source>
</evidence>
<accession>A0AAV7V0Y4</accession>
<evidence type="ECO:0000313" key="3">
    <source>
        <dbReference type="Proteomes" id="UP001066276"/>
    </source>
</evidence>
<protein>
    <submittedName>
        <fullName evidence="2">Uncharacterized protein</fullName>
    </submittedName>
</protein>
<sequence length="150" mass="16513">MARRWASFLGGSLTHRHLHQLPIPALLTRRPLLAGKWSSHSTNYRASTSSPHCPLPLRCPVTTTGYFGKPTEFPRQRVVSGEPGVKLERLIVLLGVCGVGPPCPPVVREFGQGGERERGMKAPKHPKAEGYHGPASCTCLQGNRDFLRER</sequence>
<dbReference type="AlphaFoldDB" id="A0AAV7V0Y4"/>
<organism evidence="2 3">
    <name type="scientific">Pleurodeles waltl</name>
    <name type="common">Iberian ribbed newt</name>
    <dbReference type="NCBI Taxonomy" id="8319"/>
    <lineage>
        <taxon>Eukaryota</taxon>
        <taxon>Metazoa</taxon>
        <taxon>Chordata</taxon>
        <taxon>Craniata</taxon>
        <taxon>Vertebrata</taxon>
        <taxon>Euteleostomi</taxon>
        <taxon>Amphibia</taxon>
        <taxon>Batrachia</taxon>
        <taxon>Caudata</taxon>
        <taxon>Salamandroidea</taxon>
        <taxon>Salamandridae</taxon>
        <taxon>Pleurodelinae</taxon>
        <taxon>Pleurodeles</taxon>
    </lineage>
</organism>
<dbReference type="Proteomes" id="UP001066276">
    <property type="component" value="Chromosome 2_2"/>
</dbReference>
<dbReference type="EMBL" id="JANPWB010000004">
    <property type="protein sequence ID" value="KAJ1194992.1"/>
    <property type="molecule type" value="Genomic_DNA"/>
</dbReference>
<reference evidence="2" key="1">
    <citation type="journal article" date="2022" name="bioRxiv">
        <title>Sequencing and chromosome-scale assembly of the giantPleurodeles waltlgenome.</title>
        <authorList>
            <person name="Brown T."/>
            <person name="Elewa A."/>
            <person name="Iarovenko S."/>
            <person name="Subramanian E."/>
            <person name="Araus A.J."/>
            <person name="Petzold A."/>
            <person name="Susuki M."/>
            <person name="Suzuki K.-i.T."/>
            <person name="Hayashi T."/>
            <person name="Toyoda A."/>
            <person name="Oliveira C."/>
            <person name="Osipova E."/>
            <person name="Leigh N.D."/>
            <person name="Simon A."/>
            <person name="Yun M.H."/>
        </authorList>
    </citation>
    <scope>NUCLEOTIDE SEQUENCE</scope>
    <source>
        <strain evidence="2">20211129_DDA</strain>
        <tissue evidence="2">Liver</tissue>
    </source>
</reference>
<gene>
    <name evidence="2" type="ORF">NDU88_004276</name>
</gene>
<feature type="compositionally biased region" description="Basic and acidic residues" evidence="1">
    <location>
        <begin position="114"/>
        <end position="129"/>
    </location>
</feature>
<keyword evidence="3" id="KW-1185">Reference proteome</keyword>
<comment type="caution">
    <text evidence="2">The sequence shown here is derived from an EMBL/GenBank/DDBJ whole genome shotgun (WGS) entry which is preliminary data.</text>
</comment>
<name>A0AAV7V0Y4_PLEWA</name>
<feature type="region of interest" description="Disordered" evidence="1">
    <location>
        <begin position="110"/>
        <end position="129"/>
    </location>
</feature>
<evidence type="ECO:0000313" key="2">
    <source>
        <dbReference type="EMBL" id="KAJ1194992.1"/>
    </source>
</evidence>